<accession>A0A239C1D5</accession>
<sequence>MAPDSIYFRSTSTHIKIIRSQALANFQQKELV</sequence>
<dbReference type="EMBL" id="FZOG01000002">
    <property type="protein sequence ID" value="SNS13183.1"/>
    <property type="molecule type" value="Genomic_DNA"/>
</dbReference>
<evidence type="ECO:0000313" key="2">
    <source>
        <dbReference type="Proteomes" id="UP000242915"/>
    </source>
</evidence>
<dbReference type="Proteomes" id="UP000242915">
    <property type="component" value="Unassembled WGS sequence"/>
</dbReference>
<reference evidence="2" key="1">
    <citation type="submission" date="2017-06" db="EMBL/GenBank/DDBJ databases">
        <authorList>
            <person name="Varghese N."/>
            <person name="Submissions S."/>
        </authorList>
    </citation>
    <scope>NUCLEOTIDE SEQUENCE [LARGE SCALE GENOMIC DNA]</scope>
    <source>
        <strain evidence="2">CIP 108523</strain>
    </source>
</reference>
<evidence type="ECO:0000313" key="1">
    <source>
        <dbReference type="EMBL" id="SNS13183.1"/>
    </source>
</evidence>
<dbReference type="AlphaFoldDB" id="A0A239C1D5"/>
<name>A0A239C1D5_9PSED</name>
<proteinExistence type="predicted"/>
<organism evidence="1 2">
    <name type="scientific">Pseudomonas segetis</name>
    <dbReference type="NCBI Taxonomy" id="298908"/>
    <lineage>
        <taxon>Bacteria</taxon>
        <taxon>Pseudomonadati</taxon>
        <taxon>Pseudomonadota</taxon>
        <taxon>Gammaproteobacteria</taxon>
        <taxon>Pseudomonadales</taxon>
        <taxon>Pseudomonadaceae</taxon>
        <taxon>Pseudomonas</taxon>
    </lineage>
</organism>
<protein>
    <submittedName>
        <fullName evidence="1">Uncharacterized protein</fullName>
    </submittedName>
</protein>
<gene>
    <name evidence="1" type="ORF">SAMN05216255_1420</name>
</gene>
<keyword evidence="2" id="KW-1185">Reference proteome</keyword>